<accession>A0AA47JMV7</accession>
<reference evidence="1" key="1">
    <citation type="submission" date="2022-12" db="EMBL/GenBank/DDBJ databases">
        <title>Vibrio parahaemolyticus become highly virulent by producing novel Tc toxins.</title>
        <authorList>
            <person name="Yang F."/>
            <person name="You Y."/>
            <person name="Lai Q."/>
            <person name="Xu L."/>
            <person name="Li F."/>
        </authorList>
    </citation>
    <scope>NUCLEOTIDE SEQUENCE</scope>
    <source>
        <strain evidence="1">Vp-HL-202005</strain>
        <plasmid evidence="1">pHLA</plasmid>
    </source>
</reference>
<protein>
    <submittedName>
        <fullName evidence="1">Uncharacterized protein</fullName>
    </submittedName>
</protein>
<geneLocation type="plasmid" evidence="1 2">
    <name>pHLA</name>
</geneLocation>
<dbReference type="AlphaFoldDB" id="A0AA47JMV7"/>
<dbReference type="EMBL" id="CP114196">
    <property type="protein sequence ID" value="WAT93772.1"/>
    <property type="molecule type" value="Genomic_DNA"/>
</dbReference>
<gene>
    <name evidence="1" type="ORF">O1Q84_25970</name>
</gene>
<proteinExistence type="predicted"/>
<sequence>MSVKCIARPKEGESCLITGLEASNLYCYGENFILKELVPAPADGWTYEDLEECCSKFEYDYADVYLGEQWIGSTEI</sequence>
<dbReference type="Proteomes" id="UP001156560">
    <property type="component" value="Plasmid pHLA"/>
</dbReference>
<organism evidence="1 2">
    <name type="scientific">Vibrio parahaemolyticus</name>
    <dbReference type="NCBI Taxonomy" id="670"/>
    <lineage>
        <taxon>Bacteria</taxon>
        <taxon>Pseudomonadati</taxon>
        <taxon>Pseudomonadota</taxon>
        <taxon>Gammaproteobacteria</taxon>
        <taxon>Vibrionales</taxon>
        <taxon>Vibrionaceae</taxon>
        <taxon>Vibrio</taxon>
    </lineage>
</organism>
<keyword evidence="1" id="KW-0614">Plasmid</keyword>
<evidence type="ECO:0000313" key="2">
    <source>
        <dbReference type="Proteomes" id="UP001156560"/>
    </source>
</evidence>
<dbReference type="RefSeq" id="WP_025636573.1">
    <property type="nucleotide sequence ID" value="NZ_CP114196.1"/>
</dbReference>
<name>A0AA47JMV7_VIBPH</name>
<evidence type="ECO:0000313" key="1">
    <source>
        <dbReference type="EMBL" id="WAT93772.1"/>
    </source>
</evidence>